<reference evidence="2" key="1">
    <citation type="submission" date="2015-11" db="EMBL/GenBank/DDBJ databases">
        <authorList>
            <person name="Seth-Smith H.M.B."/>
        </authorList>
    </citation>
    <scope>NUCLEOTIDE SEQUENCE [LARGE SCALE GENOMIC DNA]</scope>
    <source>
        <strain evidence="2">2013Ark11</strain>
    </source>
</reference>
<dbReference type="STRING" id="1561003.Ark11_1252"/>
<evidence type="ECO:0000313" key="2">
    <source>
        <dbReference type="Proteomes" id="UP000198651"/>
    </source>
</evidence>
<accession>A0A0S4M5Q5</accession>
<protein>
    <submittedName>
        <fullName evidence="1">Uncharacterized protein</fullName>
    </submittedName>
</protein>
<keyword evidence="2" id="KW-1185">Reference proteome</keyword>
<proteinExistence type="predicted"/>
<dbReference type="EMBL" id="LN906597">
    <property type="protein sequence ID" value="CUT18058.1"/>
    <property type="molecule type" value="Genomic_DNA"/>
</dbReference>
<dbReference type="Proteomes" id="UP000198651">
    <property type="component" value="Chromosome I"/>
</dbReference>
<dbReference type="OrthoDB" id="9899456at2"/>
<dbReference type="AlphaFoldDB" id="A0A0S4M5Q5"/>
<gene>
    <name evidence="1" type="ORF">Ark11_1252</name>
</gene>
<sequence length="246" mass="27176">MDFGALPRLIPPGVSLESTDYVLVDIDESDSGTCLTAGSTLSSLRPSTSSSGVSVNASAAVLVRPGRRPPETYNSILDEVVVDNFRVLNEQQLLLHDDDYQMRRLVRGLETAVMISQGGFDISEDRDSSILSVDSSVSLLGASDLEARVVVLESFAESVSPGAIRPYNVQSSRRRCAAFIRCLLCFFRSPSPPIILLRKVFLFFFSNMICDWLLYAPCDWVESRGLTFWQLLGKLCSCIRSVCCNR</sequence>
<organism evidence="1 2">
    <name type="scientific">Candidatus Ichthyocystis hellenicum</name>
    <dbReference type="NCBI Taxonomy" id="1561003"/>
    <lineage>
        <taxon>Bacteria</taxon>
        <taxon>Pseudomonadati</taxon>
        <taxon>Pseudomonadota</taxon>
        <taxon>Betaproteobacteria</taxon>
        <taxon>Burkholderiales</taxon>
        <taxon>Candidatus Ichthyocystis</taxon>
    </lineage>
</organism>
<dbReference type="RefSeq" id="WP_092490588.1">
    <property type="nucleotide sequence ID" value="NZ_LN906597.1"/>
</dbReference>
<name>A0A0S4M5Q5_9BURK</name>
<evidence type="ECO:0000313" key="1">
    <source>
        <dbReference type="EMBL" id="CUT18058.1"/>
    </source>
</evidence>